<dbReference type="EMBL" id="BMAO01035366">
    <property type="protein sequence ID" value="GFR03298.1"/>
    <property type="molecule type" value="Genomic_DNA"/>
</dbReference>
<sequence length="122" mass="13880">MSQSCLITALLTSKTSRPLPSRKSGSCATHTYLRPRAHYRNKGTGRGRGGTLACLLNFDSWSVVDDYEVRTRRMQSTSSTSFPRGMIWKHRDLEPFGKEGKCGLFSCLEDDYEKDVFCVRYI</sequence>
<organism evidence="1 2">
    <name type="scientific">Trichonephila clavata</name>
    <name type="common">Joro spider</name>
    <name type="synonym">Nephila clavata</name>
    <dbReference type="NCBI Taxonomy" id="2740835"/>
    <lineage>
        <taxon>Eukaryota</taxon>
        <taxon>Metazoa</taxon>
        <taxon>Ecdysozoa</taxon>
        <taxon>Arthropoda</taxon>
        <taxon>Chelicerata</taxon>
        <taxon>Arachnida</taxon>
        <taxon>Araneae</taxon>
        <taxon>Araneomorphae</taxon>
        <taxon>Entelegynae</taxon>
        <taxon>Araneoidea</taxon>
        <taxon>Nephilidae</taxon>
        <taxon>Trichonephila</taxon>
    </lineage>
</organism>
<evidence type="ECO:0000313" key="2">
    <source>
        <dbReference type="Proteomes" id="UP000887116"/>
    </source>
</evidence>
<dbReference type="Proteomes" id="UP000887116">
    <property type="component" value="Unassembled WGS sequence"/>
</dbReference>
<reference evidence="1" key="1">
    <citation type="submission" date="2020-07" db="EMBL/GenBank/DDBJ databases">
        <title>Multicomponent nature underlies the extraordinary mechanical properties of spider dragline silk.</title>
        <authorList>
            <person name="Kono N."/>
            <person name="Nakamura H."/>
            <person name="Mori M."/>
            <person name="Yoshida Y."/>
            <person name="Ohtoshi R."/>
            <person name="Malay A.D."/>
            <person name="Moran D.A.P."/>
            <person name="Tomita M."/>
            <person name="Numata K."/>
            <person name="Arakawa K."/>
        </authorList>
    </citation>
    <scope>NUCLEOTIDE SEQUENCE</scope>
</reference>
<dbReference type="AlphaFoldDB" id="A0A8X6GG17"/>
<proteinExistence type="predicted"/>
<name>A0A8X6GG17_TRICU</name>
<comment type="caution">
    <text evidence="1">The sequence shown here is derived from an EMBL/GenBank/DDBJ whole genome shotgun (WGS) entry which is preliminary data.</text>
</comment>
<evidence type="ECO:0000313" key="1">
    <source>
        <dbReference type="EMBL" id="GFR03298.1"/>
    </source>
</evidence>
<accession>A0A8X6GG17</accession>
<gene>
    <name evidence="1" type="ORF">TNCT_473861</name>
</gene>
<protein>
    <submittedName>
        <fullName evidence="1">Uncharacterized protein</fullName>
    </submittedName>
</protein>
<keyword evidence="2" id="KW-1185">Reference proteome</keyword>